<dbReference type="RefSeq" id="WP_023951850.1">
    <property type="nucleotide sequence ID" value="NZ_AYSV01000096.1"/>
</dbReference>
<gene>
    <name evidence="2" type="ORF">V757_08935</name>
</gene>
<dbReference type="PROSITE" id="PS51186">
    <property type="entry name" value="GNAT"/>
    <property type="match status" value="1"/>
</dbReference>
<keyword evidence="3" id="KW-1185">Reference proteome</keyword>
<feature type="domain" description="N-acetyltransferase" evidence="1">
    <location>
        <begin position="6"/>
        <end position="173"/>
    </location>
</feature>
<dbReference type="Proteomes" id="UP000018766">
    <property type="component" value="Unassembled WGS sequence"/>
</dbReference>
<proteinExistence type="predicted"/>
<dbReference type="SUPFAM" id="SSF55729">
    <property type="entry name" value="Acyl-CoA N-acyltransferases (Nat)"/>
    <property type="match status" value="1"/>
</dbReference>
<comment type="caution">
    <text evidence="2">The sequence shown here is derived from an EMBL/GenBank/DDBJ whole genome shotgun (WGS) entry which is preliminary data.</text>
</comment>
<keyword evidence="2" id="KW-0808">Transferase</keyword>
<evidence type="ECO:0000313" key="3">
    <source>
        <dbReference type="Proteomes" id="UP000018766"/>
    </source>
</evidence>
<dbReference type="Gene3D" id="3.40.630.30">
    <property type="match status" value="1"/>
</dbReference>
<evidence type="ECO:0000259" key="1">
    <source>
        <dbReference type="PROSITE" id="PS51186"/>
    </source>
</evidence>
<dbReference type="EMBL" id="AYSV01000096">
    <property type="protein sequence ID" value="ETD69341.1"/>
    <property type="molecule type" value="Genomic_DNA"/>
</dbReference>
<dbReference type="InterPro" id="IPR000182">
    <property type="entry name" value="GNAT_dom"/>
</dbReference>
<evidence type="ECO:0000313" key="2">
    <source>
        <dbReference type="EMBL" id="ETD69341.1"/>
    </source>
</evidence>
<dbReference type="AlphaFoldDB" id="V8FZQ6"/>
<dbReference type="Pfam" id="PF00583">
    <property type="entry name" value="Acetyltransf_1"/>
    <property type="match status" value="1"/>
</dbReference>
<name>V8FZQ6_9BURK</name>
<dbReference type="GO" id="GO:0016747">
    <property type="term" value="F:acyltransferase activity, transferring groups other than amino-acyl groups"/>
    <property type="evidence" value="ECO:0007669"/>
    <property type="project" value="InterPro"/>
</dbReference>
<accession>V8FZQ6</accession>
<sequence length="191" mass="21284">MQKASFIIRHALVGDIAAINRIQHECYPEEYHETSEAFINKIQQSPDFCLVATNLQGQVLGYFMCVLASLEQFPCLHTENFECPKKPSLLYLHDMALSTFARGRGVRQAFLRAIFQKAQQLPTLKSAYLVAVQGAEVVWQKEGFKPINAQQLGLAEQLNTYGEGAVLMAKTLAMPVSPVIVSPTKHRCSSI</sequence>
<protein>
    <submittedName>
        <fullName evidence="2">Acetyltransferase</fullName>
    </submittedName>
</protein>
<dbReference type="OrthoDB" id="359414at2"/>
<dbReference type="InterPro" id="IPR016181">
    <property type="entry name" value="Acyl_CoA_acyltransferase"/>
</dbReference>
<reference evidence="2 3" key="1">
    <citation type="submission" date="2013-11" db="EMBL/GenBank/DDBJ databases">
        <title>Genomic analysis of Pelistega sp. HM-7.</title>
        <authorList>
            <person name="Kumbhare S.V."/>
            <person name="Shetty S.A."/>
            <person name="Sharma O."/>
            <person name="Dhotre D.P."/>
        </authorList>
    </citation>
    <scope>NUCLEOTIDE SEQUENCE [LARGE SCALE GENOMIC DNA]</scope>
    <source>
        <strain evidence="2 3">HM-7</strain>
    </source>
</reference>
<organism evidence="2 3">
    <name type="scientific">Pelistega indica</name>
    <dbReference type="NCBI Taxonomy" id="1414851"/>
    <lineage>
        <taxon>Bacteria</taxon>
        <taxon>Pseudomonadati</taxon>
        <taxon>Pseudomonadota</taxon>
        <taxon>Betaproteobacteria</taxon>
        <taxon>Burkholderiales</taxon>
        <taxon>Alcaligenaceae</taxon>
        <taxon>Pelistega</taxon>
    </lineage>
</organism>